<feature type="chain" id="PRO_5037703824" description="Tannase/feruloyl esterase family alpha/beta hydrolase" evidence="1">
    <location>
        <begin position="30"/>
        <end position="597"/>
    </location>
</feature>
<keyword evidence="1" id="KW-0732">Signal</keyword>
<comment type="caution">
    <text evidence="2">The sequence shown here is derived from an EMBL/GenBank/DDBJ whole genome shotgun (WGS) entry which is preliminary data.</text>
</comment>
<reference evidence="2" key="1">
    <citation type="submission" date="2021-03" db="EMBL/GenBank/DDBJ databases">
        <authorList>
            <person name="Kanchanasin P."/>
            <person name="Saeng-In P."/>
            <person name="Phongsopitanun W."/>
            <person name="Yuki M."/>
            <person name="Kudo T."/>
            <person name="Ohkuma M."/>
            <person name="Tanasupawat S."/>
        </authorList>
    </citation>
    <scope>NUCLEOTIDE SEQUENCE</scope>
    <source>
        <strain evidence="2">GKU 128</strain>
    </source>
</reference>
<dbReference type="AlphaFoldDB" id="A0A939T7B2"/>
<evidence type="ECO:0000313" key="2">
    <source>
        <dbReference type="EMBL" id="MBO2451824.1"/>
    </source>
</evidence>
<dbReference type="EMBL" id="JAGEOJ010000014">
    <property type="protein sequence ID" value="MBO2451824.1"/>
    <property type="molecule type" value="Genomic_DNA"/>
</dbReference>
<protein>
    <recommendedName>
        <fullName evidence="4">Tannase/feruloyl esterase family alpha/beta hydrolase</fullName>
    </recommendedName>
</protein>
<proteinExistence type="predicted"/>
<gene>
    <name evidence="2" type="ORF">J4573_32385</name>
</gene>
<sequence length="597" mass="63265">MKRTRAAVSIGTALIAAAGVTLAALPAGAAGPAGAVHAGAVPAQASERTETDLGSADGLRLSTVRLHVPLPADVGPHPEACDYIGYDRYRTADGPADPQRADAVWVMQPGAWGSAGNQDSVARNTVRAAAAKGRHIEIWNLGRRGNCVTDNTGIEAGWKAKDPHVALDYYYGGKMVGGKRFEGFKTDRDLAFLSRIGVKQVVTDQYELMRRELPDAAFRRTRTFCGGPSMAGIITGIFGAWDFDGNPKTTDDAGYNQCAGFIALDTLITSDPVGLRTNPLFKIVTDKTLGVAYPEVVKRIEDGTLPRTFGFLPLINPQALNLYKMAGIGAYHAPNAETDLNKRLPASLDPTLRLGFSRTYGDFLSGQNGIRDFRFTNAALLGVLTDNNTTNLGLLQVSQGALGGGKVGAKTFPLPGQAASIPFAGDLLGVASGVSERVGPTDPKALYTWRNYDDVKGVPYTGPADEVSDQRDLARQLGDAGSSSGTNGANGSNGPIGYWEDYFPFRVIVDFGAALAGTRTGDLAAIQHADAVKAKPTITFGADSSAIRIMRPFLPKDTIRVPGYTHIDTVNAAWRQNNGRPEPISAALADFLIKNAS</sequence>
<evidence type="ECO:0000313" key="3">
    <source>
        <dbReference type="Proteomes" id="UP000669179"/>
    </source>
</evidence>
<dbReference type="Proteomes" id="UP000669179">
    <property type="component" value="Unassembled WGS sequence"/>
</dbReference>
<organism evidence="2 3">
    <name type="scientific">Actinomadura barringtoniae</name>
    <dbReference type="NCBI Taxonomy" id="1427535"/>
    <lineage>
        <taxon>Bacteria</taxon>
        <taxon>Bacillati</taxon>
        <taxon>Actinomycetota</taxon>
        <taxon>Actinomycetes</taxon>
        <taxon>Streptosporangiales</taxon>
        <taxon>Thermomonosporaceae</taxon>
        <taxon>Actinomadura</taxon>
    </lineage>
</organism>
<evidence type="ECO:0000256" key="1">
    <source>
        <dbReference type="SAM" id="SignalP"/>
    </source>
</evidence>
<keyword evidence="3" id="KW-1185">Reference proteome</keyword>
<name>A0A939T7B2_9ACTN</name>
<accession>A0A939T7B2</accession>
<evidence type="ECO:0008006" key="4">
    <source>
        <dbReference type="Google" id="ProtNLM"/>
    </source>
</evidence>
<dbReference type="RefSeq" id="WP_208259723.1">
    <property type="nucleotide sequence ID" value="NZ_JAGEOJ010000014.1"/>
</dbReference>
<feature type="signal peptide" evidence="1">
    <location>
        <begin position="1"/>
        <end position="29"/>
    </location>
</feature>